<proteinExistence type="predicted"/>
<dbReference type="Proteomes" id="UP001060170">
    <property type="component" value="Chromosome 2"/>
</dbReference>
<dbReference type="EMBL" id="CM045866">
    <property type="protein sequence ID" value="KAI7961440.1"/>
    <property type="molecule type" value="Genomic_DNA"/>
</dbReference>
<reference evidence="2" key="1">
    <citation type="journal article" date="2018" name="BMC Genomics">
        <title>Genomic insights into host adaptation between the wheat stripe rust pathogen (Puccinia striiformis f. sp. tritici) and the barley stripe rust pathogen (Puccinia striiformis f. sp. hordei).</title>
        <authorList>
            <person name="Xia C."/>
            <person name="Wang M."/>
            <person name="Yin C."/>
            <person name="Cornejo O.E."/>
            <person name="Hulbert S.H."/>
            <person name="Chen X."/>
        </authorList>
    </citation>
    <scope>NUCLEOTIDE SEQUENCE [LARGE SCALE GENOMIC DNA]</scope>
    <source>
        <strain evidence="2">93-210</strain>
    </source>
</reference>
<comment type="caution">
    <text evidence="1">The sequence shown here is derived from an EMBL/GenBank/DDBJ whole genome shotgun (WGS) entry which is preliminary data.</text>
</comment>
<reference evidence="2" key="2">
    <citation type="journal article" date="2018" name="Mol. Plant Microbe Interact.">
        <title>Genome sequence resources for the wheat stripe rust pathogen (Puccinia striiformis f. sp. tritici) and the barley stripe rust pathogen (Puccinia striiformis f. sp. hordei).</title>
        <authorList>
            <person name="Xia C."/>
            <person name="Wang M."/>
            <person name="Yin C."/>
            <person name="Cornejo O.E."/>
            <person name="Hulbert S.H."/>
            <person name="Chen X."/>
        </authorList>
    </citation>
    <scope>NUCLEOTIDE SEQUENCE [LARGE SCALE GENOMIC DNA]</scope>
    <source>
        <strain evidence="2">93-210</strain>
    </source>
</reference>
<reference evidence="1 2" key="3">
    <citation type="journal article" date="2022" name="Microbiol. Spectr.">
        <title>Folding features and dynamics of 3D genome architecture in plant fungal pathogens.</title>
        <authorList>
            <person name="Xia C."/>
        </authorList>
    </citation>
    <scope>NUCLEOTIDE SEQUENCE [LARGE SCALE GENOMIC DNA]</scope>
    <source>
        <strain evidence="1 2">93-210</strain>
    </source>
</reference>
<name>A0ACC0EUX8_9BASI</name>
<sequence length="515" mass="58400">MASTTNSNITSSPTIKRNHKRKSTSKAVDLPIEVDTVDDEPVTQPAKKSRKQTKAKAQTETPVPAIDEPGNEDDEEVKTPVGSRLGNYSTVEDIQICRSWLETTEDPLNSTNQSGTTFWDRVRSHYVANLPTSNRTADSIKCRWGLVQRATNKFYGCVKQITYAKQSGVNGTDNLASAFKLYAATNKGQEYGHIQCYRVLAPAQKWRDYCEKLEQKRLADLKKLNPLSDITALDPASDTTVVPPTRSAESVWPTGNKAAMEAWAQEIKDSKWKDELVKVHRDLANQSQAQTNILDEQKRAIISLADSAVMKIDLDSVPEAQREFFEWEQEKVREKMAKAKAEARRRKEEEEKKKEEDEKKKKEEDEKKKREEEEKKAREELEPIEIEEGAKKKKKVTKKLAPKAKQNPAGTKKIPSKKQLTEAKKKAEEAKKAAEEAKKAAEEAKKAAEEAKKAAEEAKKAAEEAEKRAEEVRKKAEEEEIESEEEEKESEDKEEHNNSIEIQFGEVEEEVEINM</sequence>
<evidence type="ECO:0000313" key="1">
    <source>
        <dbReference type="EMBL" id="KAI7961440.1"/>
    </source>
</evidence>
<accession>A0ACC0EUX8</accession>
<gene>
    <name evidence="1" type="ORF">MJO28_001929</name>
</gene>
<protein>
    <submittedName>
        <fullName evidence="1">Uncharacterized protein</fullName>
    </submittedName>
</protein>
<keyword evidence="2" id="KW-1185">Reference proteome</keyword>
<evidence type="ECO:0000313" key="2">
    <source>
        <dbReference type="Proteomes" id="UP001060170"/>
    </source>
</evidence>
<organism evidence="1 2">
    <name type="scientific">Puccinia striiformis f. sp. tritici</name>
    <dbReference type="NCBI Taxonomy" id="168172"/>
    <lineage>
        <taxon>Eukaryota</taxon>
        <taxon>Fungi</taxon>
        <taxon>Dikarya</taxon>
        <taxon>Basidiomycota</taxon>
        <taxon>Pucciniomycotina</taxon>
        <taxon>Pucciniomycetes</taxon>
        <taxon>Pucciniales</taxon>
        <taxon>Pucciniaceae</taxon>
        <taxon>Puccinia</taxon>
    </lineage>
</organism>